<evidence type="ECO:0000256" key="3">
    <source>
        <dbReference type="ARBA" id="ARBA00022989"/>
    </source>
</evidence>
<evidence type="ECO:0000313" key="7">
    <source>
        <dbReference type="Proteomes" id="UP000231057"/>
    </source>
</evidence>
<dbReference type="AlphaFoldDB" id="A0A2D2PZY6"/>
<dbReference type="InterPro" id="IPR027417">
    <property type="entry name" value="P-loop_NTPase"/>
</dbReference>
<dbReference type="KEGG" id="slw:BRW62_02545"/>
<dbReference type="GO" id="GO:0030488">
    <property type="term" value="P:tRNA methylation"/>
    <property type="evidence" value="ECO:0007669"/>
    <property type="project" value="TreeGrafter"/>
</dbReference>
<dbReference type="Pfam" id="PF01926">
    <property type="entry name" value="MMR_HSR1"/>
    <property type="match status" value="1"/>
</dbReference>
<reference evidence="7" key="2">
    <citation type="journal article" date="2022" name="Front. Microbiol.">
        <title>Comparative Genomic Analysis Revealed Distinct Molecular Components and Organization of CO2-Concentrating Mechanism in Thermophilic Cyanobacteria.</title>
        <authorList>
            <person name="Tang J."/>
            <person name="Zhou H."/>
            <person name="Yao D."/>
            <person name="Riaz S."/>
            <person name="You D."/>
            <person name="Klepacz-Smolka A."/>
            <person name="Daroch M."/>
        </authorList>
    </citation>
    <scope>NUCLEOTIDE SEQUENCE [LARGE SCALE GENOMIC DNA]</scope>
    <source>
        <strain evidence="7">PCC 6715</strain>
    </source>
</reference>
<dbReference type="CDD" id="cd00880">
    <property type="entry name" value="Era_like"/>
    <property type="match status" value="1"/>
</dbReference>
<dbReference type="Proteomes" id="UP000231057">
    <property type="component" value="Chromosome"/>
</dbReference>
<dbReference type="Gene3D" id="3.40.50.300">
    <property type="entry name" value="P-loop containing nucleotide triphosphate hydrolases"/>
    <property type="match status" value="1"/>
</dbReference>
<dbReference type="PANTHER" id="PTHR42714">
    <property type="entry name" value="TRNA MODIFICATION GTPASE GTPBP3"/>
    <property type="match status" value="1"/>
</dbReference>
<gene>
    <name evidence="6" type="ORF">BRW62_02545</name>
</gene>
<accession>A0A2D2PZY6</accession>
<evidence type="ECO:0000313" key="6">
    <source>
        <dbReference type="EMBL" id="ATS17810.1"/>
    </source>
</evidence>
<keyword evidence="3" id="KW-1133">Transmembrane helix</keyword>
<dbReference type="GO" id="GO:0002098">
    <property type="term" value="P:tRNA wobble uridine modification"/>
    <property type="evidence" value="ECO:0007669"/>
    <property type="project" value="TreeGrafter"/>
</dbReference>
<dbReference type="PANTHER" id="PTHR42714:SF6">
    <property type="entry name" value="TRANSLATION INITIATION FACTOR IF-2"/>
    <property type="match status" value="1"/>
</dbReference>
<comment type="subcellular location">
    <subcellularLocation>
        <location evidence="1">Membrane</location>
        <topology evidence="1">Multi-pass membrane protein</topology>
    </subcellularLocation>
</comment>
<dbReference type="InterPro" id="IPR006073">
    <property type="entry name" value="GTP-bd"/>
</dbReference>
<dbReference type="GO" id="GO:0005525">
    <property type="term" value="F:GTP binding"/>
    <property type="evidence" value="ECO:0007669"/>
    <property type="project" value="InterPro"/>
</dbReference>
<evidence type="ECO:0000256" key="1">
    <source>
        <dbReference type="ARBA" id="ARBA00004141"/>
    </source>
</evidence>
<dbReference type="SUPFAM" id="SSF52540">
    <property type="entry name" value="P-loop containing nucleoside triphosphate hydrolases"/>
    <property type="match status" value="1"/>
</dbReference>
<evidence type="ECO:0000256" key="2">
    <source>
        <dbReference type="ARBA" id="ARBA00022692"/>
    </source>
</evidence>
<dbReference type="EMBL" id="CP018092">
    <property type="protein sequence ID" value="ATS17810.1"/>
    <property type="molecule type" value="Genomic_DNA"/>
</dbReference>
<reference evidence="6 7" key="1">
    <citation type="submission" date="2016-11" db="EMBL/GenBank/DDBJ databases">
        <title>Complete genome sequence of thermophilic cyanobacteria strain Synechococcus sp. PCC6715.</title>
        <authorList>
            <person name="Tang J."/>
            <person name="Daroch M."/>
            <person name="Liang Y."/>
            <person name="Jiang D."/>
            <person name="Shah M."/>
        </authorList>
    </citation>
    <scope>NUCLEOTIDE SEQUENCE [LARGE SCALE GENOMIC DNA]</scope>
    <source>
        <strain evidence="6 7">PCC 6715</strain>
    </source>
</reference>
<dbReference type="InterPro" id="IPR021147">
    <property type="entry name" value="DUF697"/>
</dbReference>
<name>A0A2D2PZY6_PARLV</name>
<evidence type="ECO:0000256" key="4">
    <source>
        <dbReference type="ARBA" id="ARBA00023136"/>
    </source>
</evidence>
<dbReference type="GO" id="GO:0016020">
    <property type="term" value="C:membrane"/>
    <property type="evidence" value="ECO:0007669"/>
    <property type="project" value="UniProtKB-SubCell"/>
</dbReference>
<dbReference type="Pfam" id="PF05128">
    <property type="entry name" value="DUF697"/>
    <property type="match status" value="1"/>
</dbReference>
<proteinExistence type="predicted"/>
<dbReference type="OrthoDB" id="494524at2"/>
<sequence length="473" mass="50578">MTRSHPVAATPDLLHDLQAVLDDLNNYQHDLTYEAAKTALEQLLADCSATAGETSPLAGAIAQLEDMLDKLHYGVVHIAVFGLVGRGKSSLLNALLGEPVFATGPIHGVTRQQAAALWQVSDPEGHRRSPIRLIDTPGLDEVNGAEREALARQVAQQADLILFVVAGDLTRLEYESLSQLRAASKPMLLVFNKVDQYPEVDRQAIYAKLRDERVKALLSPEEIVMVAAAPLVPHVQQDAQGRVQVTMTVGAPQIEPLKVKILEVLAREGKALIALNSMLFANQVSQELAHYKLTLREQEANQLIWKGAVAKSLAIALNPVTVLDMVSSAVIDVTTIQLLSRLYDIEMTEAGAKDLLQTIALAMGGISLGDFAANLGLSALKGTLGLAAPVSGGLALGPYLAVAITQASIAGVSSYTMGQVAKTYFANGAGWGGAGPKTVVQKILGQLDQRHLLSRLKSEIQSQLRPPAREEAF</sequence>
<keyword evidence="2" id="KW-0812">Transmembrane</keyword>
<feature type="domain" description="G" evidence="5">
    <location>
        <begin position="77"/>
        <end position="193"/>
    </location>
</feature>
<dbReference type="RefSeq" id="WP_099798164.1">
    <property type="nucleotide sequence ID" value="NZ_CP018092.1"/>
</dbReference>
<organism evidence="6 7">
    <name type="scientific">Parathermosynechococcus lividus PCC 6715</name>
    <dbReference type="NCBI Taxonomy" id="1917166"/>
    <lineage>
        <taxon>Bacteria</taxon>
        <taxon>Bacillati</taxon>
        <taxon>Cyanobacteriota</taxon>
        <taxon>Cyanophyceae</taxon>
        <taxon>Acaryochloridales</taxon>
        <taxon>Thermosynechococcaceae</taxon>
        <taxon>Parathermosynechococcus</taxon>
    </lineage>
</organism>
<keyword evidence="4" id="KW-0472">Membrane</keyword>
<keyword evidence="7" id="KW-1185">Reference proteome</keyword>
<protein>
    <submittedName>
        <fullName evidence="6">GTP-binding protein</fullName>
    </submittedName>
</protein>
<evidence type="ECO:0000259" key="5">
    <source>
        <dbReference type="Pfam" id="PF01926"/>
    </source>
</evidence>
<dbReference type="GO" id="GO:0005737">
    <property type="term" value="C:cytoplasm"/>
    <property type="evidence" value="ECO:0007669"/>
    <property type="project" value="TreeGrafter"/>
</dbReference>